<protein>
    <submittedName>
        <fullName evidence="1">Uncharacterized protein</fullName>
    </submittedName>
</protein>
<sequence length="274" mass="30753">MVRFRQEVSIEPLSRRWLEDVVEAFHDAVEGLDFTGDRFVDPSGGAEIRLIEGRHITTGTRYELVPFDSADRLEHEVPDGAEAPSDLLITSWNRDVETGIQLTFGTDSYSATWAMKLCSAHRPRTLMTHIALTGNHRLVREITILAEIDLERWWQQLDGHGSRTPAVTARVTHHLFTGTLKAVPHTTGDNRWGLAVTVAGRGRSWARPLAALTAVFLYAVLRRAVTKKIIDAAHTWDKTVVDVRTESPAEAARRILVYLFTPPDDLPDYQDGQP</sequence>
<gene>
    <name evidence="1" type="ORF">SAMN05216276_108113</name>
</gene>
<dbReference type="OrthoDB" id="3420364at2"/>
<reference evidence="1 2" key="1">
    <citation type="submission" date="2017-06" db="EMBL/GenBank/DDBJ databases">
        <authorList>
            <person name="Kim H.J."/>
            <person name="Triplett B.A."/>
        </authorList>
    </citation>
    <scope>NUCLEOTIDE SEQUENCE [LARGE SCALE GENOMIC DNA]</scope>
    <source>
        <strain evidence="1 2">CGMCC 4.2132</strain>
    </source>
</reference>
<organism evidence="1 2">
    <name type="scientific">Streptosporangium subroseum</name>
    <dbReference type="NCBI Taxonomy" id="106412"/>
    <lineage>
        <taxon>Bacteria</taxon>
        <taxon>Bacillati</taxon>
        <taxon>Actinomycetota</taxon>
        <taxon>Actinomycetes</taxon>
        <taxon>Streptosporangiales</taxon>
        <taxon>Streptosporangiaceae</taxon>
        <taxon>Streptosporangium</taxon>
    </lineage>
</organism>
<evidence type="ECO:0000313" key="1">
    <source>
        <dbReference type="EMBL" id="SNT60993.1"/>
    </source>
</evidence>
<dbReference type="EMBL" id="FZOD01000081">
    <property type="protein sequence ID" value="SNT60993.1"/>
    <property type="molecule type" value="Genomic_DNA"/>
</dbReference>
<keyword evidence="2" id="KW-1185">Reference proteome</keyword>
<proteinExistence type="predicted"/>
<dbReference type="AlphaFoldDB" id="A0A239P2P2"/>
<name>A0A239P2P2_9ACTN</name>
<accession>A0A239P2P2</accession>
<dbReference type="Proteomes" id="UP000198282">
    <property type="component" value="Unassembled WGS sequence"/>
</dbReference>
<evidence type="ECO:0000313" key="2">
    <source>
        <dbReference type="Proteomes" id="UP000198282"/>
    </source>
</evidence>
<dbReference type="RefSeq" id="WP_089213036.1">
    <property type="nucleotide sequence ID" value="NZ_FZOD01000081.1"/>
</dbReference>